<reference evidence="1 2" key="1">
    <citation type="submission" date="2023-02" db="EMBL/GenBank/DDBJ databases">
        <title>Genome sequence of Lacticaseibacillus sp. KACC 23028.</title>
        <authorList>
            <person name="Kim S."/>
            <person name="Heo J."/>
            <person name="Kwon S.-W."/>
        </authorList>
    </citation>
    <scope>NUCLEOTIDE SEQUENCE [LARGE SCALE GENOMIC DNA]</scope>
    <source>
        <strain evidence="1 2">KACC 23028</strain>
    </source>
</reference>
<evidence type="ECO:0000313" key="2">
    <source>
        <dbReference type="Proteomes" id="UP001220377"/>
    </source>
</evidence>
<dbReference type="EMBL" id="CP117884">
    <property type="protein sequence ID" value="WDF82223.1"/>
    <property type="molecule type" value="Genomic_DNA"/>
</dbReference>
<name>A0ABY7WS42_9LACO</name>
<proteinExistence type="predicted"/>
<gene>
    <name evidence="1" type="ORF">PQ472_10065</name>
</gene>
<accession>A0ABY7WS42</accession>
<dbReference type="RefSeq" id="WP_274259536.1">
    <property type="nucleotide sequence ID" value="NZ_CP117884.1"/>
</dbReference>
<evidence type="ECO:0000313" key="1">
    <source>
        <dbReference type="EMBL" id="WDF82223.1"/>
    </source>
</evidence>
<protein>
    <submittedName>
        <fullName evidence="1">Uncharacterized protein</fullName>
    </submittedName>
</protein>
<dbReference type="Proteomes" id="UP001220377">
    <property type="component" value="Chromosome"/>
</dbReference>
<keyword evidence="2" id="KW-1185">Reference proteome</keyword>
<organism evidence="1 2">
    <name type="scientific">Lacticaseibacillus pabuli</name>
    <dbReference type="NCBI Taxonomy" id="3025672"/>
    <lineage>
        <taxon>Bacteria</taxon>
        <taxon>Bacillati</taxon>
        <taxon>Bacillota</taxon>
        <taxon>Bacilli</taxon>
        <taxon>Lactobacillales</taxon>
        <taxon>Lactobacillaceae</taxon>
        <taxon>Lacticaseibacillus</taxon>
    </lineage>
</organism>
<sequence>MTVIGELLLDGVDPMIALIELNLSLSEVLKMAVNLNPHRNVPEWEAKLWVLEARYGSIVKAPDDDPDYLALRKAVAKLFSSRSR</sequence>